<proteinExistence type="predicted"/>
<reference evidence="2 3" key="1">
    <citation type="submission" date="2015-01" db="EMBL/GenBank/DDBJ databases">
        <title>Draft genome sequence of Pedobacter sp. NL19 isolated from sludge of an effluent treatment pond in an abandoned uranium mine.</title>
        <authorList>
            <person name="Santos T."/>
            <person name="Caetano T."/>
            <person name="Covas C."/>
            <person name="Cruz A."/>
            <person name="Mendo S."/>
        </authorList>
    </citation>
    <scope>NUCLEOTIDE SEQUENCE [LARGE SCALE GENOMIC DNA]</scope>
    <source>
        <strain evidence="2 3">NL19</strain>
    </source>
</reference>
<organism evidence="2 3">
    <name type="scientific">Pedobacter lusitanus</name>
    <dbReference type="NCBI Taxonomy" id="1503925"/>
    <lineage>
        <taxon>Bacteria</taxon>
        <taxon>Pseudomonadati</taxon>
        <taxon>Bacteroidota</taxon>
        <taxon>Sphingobacteriia</taxon>
        <taxon>Sphingobacteriales</taxon>
        <taxon>Sphingobacteriaceae</taxon>
        <taxon>Pedobacter</taxon>
    </lineage>
</organism>
<name>A0A0D0GTE7_9SPHI</name>
<keyword evidence="1" id="KW-0732">Signal</keyword>
<gene>
    <name evidence="2" type="ORF">TH53_07355</name>
</gene>
<dbReference type="AlphaFoldDB" id="A0A0D0GTE7"/>
<dbReference type="Proteomes" id="UP000032049">
    <property type="component" value="Unassembled WGS sequence"/>
</dbReference>
<dbReference type="RefSeq" id="WP_041880264.1">
    <property type="nucleotide sequence ID" value="NZ_CP157278.1"/>
</dbReference>
<comment type="caution">
    <text evidence="2">The sequence shown here is derived from an EMBL/GenBank/DDBJ whole genome shotgun (WGS) entry which is preliminary data.</text>
</comment>
<protein>
    <submittedName>
        <fullName evidence="2">Contig29, whole genome shotgun sequence</fullName>
    </submittedName>
</protein>
<evidence type="ECO:0000313" key="2">
    <source>
        <dbReference type="EMBL" id="KIO77741.1"/>
    </source>
</evidence>
<evidence type="ECO:0000313" key="3">
    <source>
        <dbReference type="Proteomes" id="UP000032049"/>
    </source>
</evidence>
<feature type="chain" id="PRO_5002227802" evidence="1">
    <location>
        <begin position="18"/>
        <end position="150"/>
    </location>
</feature>
<accession>A0A0D0GTE7</accession>
<dbReference type="OrthoDB" id="762796at2"/>
<evidence type="ECO:0000256" key="1">
    <source>
        <dbReference type="SAM" id="SignalP"/>
    </source>
</evidence>
<dbReference type="PROSITE" id="PS51257">
    <property type="entry name" value="PROKAR_LIPOPROTEIN"/>
    <property type="match status" value="1"/>
</dbReference>
<dbReference type="EMBL" id="JXRA01000029">
    <property type="protein sequence ID" value="KIO77741.1"/>
    <property type="molecule type" value="Genomic_DNA"/>
</dbReference>
<feature type="signal peptide" evidence="1">
    <location>
        <begin position="1"/>
        <end position="17"/>
    </location>
</feature>
<sequence>MKTNFLVALLAVASTFAACKKDNNNGPQPEDTKLPSGQYRLIESVQYDQSGKDSASVKFPVSNLSLTFDQDKKTAAVTGKPEGVQVTGTYNVNPANALTDAVIKTTKIAASPNDLLVVGLLEKGETFEAKGGTVTLMAKDKGRLVFSMQK</sequence>
<keyword evidence="3" id="KW-1185">Reference proteome</keyword>